<keyword evidence="1" id="KW-0812">Transmembrane</keyword>
<organism evidence="2 3">
    <name type="scientific">Mytilus galloprovincialis</name>
    <name type="common">Mediterranean mussel</name>
    <dbReference type="NCBI Taxonomy" id="29158"/>
    <lineage>
        <taxon>Eukaryota</taxon>
        <taxon>Metazoa</taxon>
        <taxon>Spiralia</taxon>
        <taxon>Lophotrochozoa</taxon>
        <taxon>Mollusca</taxon>
        <taxon>Bivalvia</taxon>
        <taxon>Autobranchia</taxon>
        <taxon>Pteriomorphia</taxon>
        <taxon>Mytilida</taxon>
        <taxon>Mytiloidea</taxon>
        <taxon>Mytilidae</taxon>
        <taxon>Mytilinae</taxon>
        <taxon>Mytilus</taxon>
    </lineage>
</organism>
<name>A0A8B6CE35_MYTGA</name>
<accession>A0A8B6CE35</accession>
<keyword evidence="1" id="KW-1133">Transmembrane helix</keyword>
<proteinExistence type="predicted"/>
<feature type="transmembrane region" description="Helical" evidence="1">
    <location>
        <begin position="12"/>
        <end position="35"/>
    </location>
</feature>
<evidence type="ECO:0000256" key="1">
    <source>
        <dbReference type="SAM" id="Phobius"/>
    </source>
</evidence>
<dbReference type="Proteomes" id="UP000596742">
    <property type="component" value="Unassembled WGS sequence"/>
</dbReference>
<comment type="caution">
    <text evidence="2">The sequence shown here is derived from an EMBL/GenBank/DDBJ whole genome shotgun (WGS) entry which is preliminary data.</text>
</comment>
<gene>
    <name evidence="2" type="ORF">MGAL_10B030993</name>
</gene>
<protein>
    <submittedName>
        <fullName evidence="2">Uncharacterized protein</fullName>
    </submittedName>
</protein>
<sequence length="134" mass="15347">SDLDDDGSIRSINAAFLAYIPILICYVILIGYFLYKSARHIYSFARGDEQDTEYENSTLCASQLQYNYVKWLLKKAEYDIKDKYTGFKRTVWARSRDIKSRLGVKSPLRASPRVIATLVVASIILFQLIGEAIH</sequence>
<reference evidence="2" key="1">
    <citation type="submission" date="2018-11" db="EMBL/GenBank/DDBJ databases">
        <authorList>
            <person name="Alioto T."/>
            <person name="Alioto T."/>
        </authorList>
    </citation>
    <scope>NUCLEOTIDE SEQUENCE</scope>
</reference>
<evidence type="ECO:0000313" key="2">
    <source>
        <dbReference type="EMBL" id="VDI03954.1"/>
    </source>
</evidence>
<evidence type="ECO:0000313" key="3">
    <source>
        <dbReference type="Proteomes" id="UP000596742"/>
    </source>
</evidence>
<dbReference type="OrthoDB" id="2376984at2759"/>
<feature type="transmembrane region" description="Helical" evidence="1">
    <location>
        <begin position="110"/>
        <end position="129"/>
    </location>
</feature>
<keyword evidence="3" id="KW-1185">Reference proteome</keyword>
<keyword evidence="1" id="KW-0472">Membrane</keyword>
<dbReference type="EMBL" id="UYJE01001652">
    <property type="protein sequence ID" value="VDI03954.1"/>
    <property type="molecule type" value="Genomic_DNA"/>
</dbReference>
<dbReference type="AlphaFoldDB" id="A0A8B6CE35"/>
<feature type="non-terminal residue" evidence="2">
    <location>
        <position position="1"/>
    </location>
</feature>